<dbReference type="PANTHER" id="PTHR33376">
    <property type="match status" value="1"/>
</dbReference>
<dbReference type="AlphaFoldDB" id="A0A917I9N9"/>
<dbReference type="Pfam" id="PF03480">
    <property type="entry name" value="DctP"/>
    <property type="match status" value="1"/>
</dbReference>
<dbReference type="InterPro" id="IPR018389">
    <property type="entry name" value="DctP_fam"/>
</dbReference>
<accession>A0A917I9N9</accession>
<organism evidence="2 3">
    <name type="scientific">Alsobacter metallidurans</name>
    <dbReference type="NCBI Taxonomy" id="340221"/>
    <lineage>
        <taxon>Bacteria</taxon>
        <taxon>Pseudomonadati</taxon>
        <taxon>Pseudomonadota</taxon>
        <taxon>Alphaproteobacteria</taxon>
        <taxon>Hyphomicrobiales</taxon>
        <taxon>Alsobacteraceae</taxon>
        <taxon>Alsobacter</taxon>
    </lineage>
</organism>
<evidence type="ECO:0000256" key="1">
    <source>
        <dbReference type="ARBA" id="ARBA00022729"/>
    </source>
</evidence>
<dbReference type="EMBL" id="BMES01000002">
    <property type="protein sequence ID" value="GGH23937.1"/>
    <property type="molecule type" value="Genomic_DNA"/>
</dbReference>
<dbReference type="Gene3D" id="3.40.190.170">
    <property type="entry name" value="Bacterial extracellular solute-binding protein, family 7"/>
    <property type="match status" value="1"/>
</dbReference>
<proteinExistence type="predicted"/>
<sequence length="358" mass="37941">MLACWGLASFTAFAGWATLPGQARAEPLKLKVIGGLSGVNQYRSLEEPFWRSEFEALTGGRATASIAPFDASGMRAQDMLQLIRLGVAPFGTVVMSVAEAEDPEINAVDLAGFNPDLPTLRRHVAADRDHLTAILSQRYGVKLLAVYAYPAQVLYCAKPFSGFGDLKGRTIRTSSVTQSDLFEALGAKTVVTPFAEIVPAIRKGVVDCAVTGTLSGNENGLAEIATHLSPMAINWGLSIFAANEAAWLALPPDIQAAAEKGISGLEKRIWEAADADTVRGIDCNIGRSSCPPGQRRAMQLVPSSADDERLRGTVLESSVLPHWIQRCGDGCASIWSNTSPQKAATAKPAAAAGPLVRP</sequence>
<dbReference type="PANTHER" id="PTHR33376:SF4">
    <property type="entry name" value="SIALIC ACID-BINDING PERIPLASMIC PROTEIN SIAP"/>
    <property type="match status" value="1"/>
</dbReference>
<name>A0A917I9N9_9HYPH</name>
<keyword evidence="3" id="KW-1185">Reference proteome</keyword>
<reference evidence="2" key="2">
    <citation type="submission" date="2020-09" db="EMBL/GenBank/DDBJ databases">
        <authorList>
            <person name="Sun Q."/>
            <person name="Zhou Y."/>
        </authorList>
    </citation>
    <scope>NUCLEOTIDE SEQUENCE</scope>
    <source>
        <strain evidence="2">CGMCC 1.12214</strain>
    </source>
</reference>
<dbReference type="NCBIfam" id="NF037995">
    <property type="entry name" value="TRAP_S1"/>
    <property type="match status" value="1"/>
</dbReference>
<dbReference type="GO" id="GO:0055085">
    <property type="term" value="P:transmembrane transport"/>
    <property type="evidence" value="ECO:0007669"/>
    <property type="project" value="InterPro"/>
</dbReference>
<protein>
    <submittedName>
        <fullName evidence="2">Transporter</fullName>
    </submittedName>
</protein>
<dbReference type="Proteomes" id="UP000603912">
    <property type="component" value="Unassembled WGS sequence"/>
</dbReference>
<dbReference type="CDD" id="cd13602">
    <property type="entry name" value="PBP2_TRAP_BpDctp6_7"/>
    <property type="match status" value="1"/>
</dbReference>
<keyword evidence="1" id="KW-0732">Signal</keyword>
<evidence type="ECO:0000313" key="2">
    <source>
        <dbReference type="EMBL" id="GGH23937.1"/>
    </source>
</evidence>
<gene>
    <name evidence="2" type="ORF">GCM10007036_29960</name>
</gene>
<evidence type="ECO:0000313" key="3">
    <source>
        <dbReference type="Proteomes" id="UP000603912"/>
    </source>
</evidence>
<dbReference type="InterPro" id="IPR038404">
    <property type="entry name" value="TRAP_DctP_sf"/>
</dbReference>
<reference evidence="2" key="1">
    <citation type="journal article" date="2014" name="Int. J. Syst. Evol. Microbiol.">
        <title>Complete genome sequence of Corynebacterium casei LMG S-19264T (=DSM 44701T), isolated from a smear-ripened cheese.</title>
        <authorList>
            <consortium name="US DOE Joint Genome Institute (JGI-PGF)"/>
            <person name="Walter F."/>
            <person name="Albersmeier A."/>
            <person name="Kalinowski J."/>
            <person name="Ruckert C."/>
        </authorList>
    </citation>
    <scope>NUCLEOTIDE SEQUENCE</scope>
    <source>
        <strain evidence="2">CGMCC 1.12214</strain>
    </source>
</reference>
<comment type="caution">
    <text evidence="2">The sequence shown here is derived from an EMBL/GenBank/DDBJ whole genome shotgun (WGS) entry which is preliminary data.</text>
</comment>